<dbReference type="GO" id="GO:0022857">
    <property type="term" value="F:transmembrane transporter activity"/>
    <property type="evidence" value="ECO:0007669"/>
    <property type="project" value="InterPro"/>
</dbReference>
<dbReference type="Gene3D" id="1.20.1720.10">
    <property type="entry name" value="Multidrug resistance protein D"/>
    <property type="match status" value="1"/>
</dbReference>
<dbReference type="PROSITE" id="PS50850">
    <property type="entry name" value="MFS"/>
    <property type="match status" value="1"/>
</dbReference>
<sequence>MTTVDTLRIGRVNSTAILAIILISYFMILLDNSIIFTGLPSIAAEMRYSATGLSWVQDAYTLVFGGLLLLGARLGDIFGRRRVFVAGLAIFAAASFLVGVAPNGWWLIAARAFQGVGAAVVAPASLSLLTASFPPGRERTRAVAWYGAAAGIGASLGLVIGGALADWVSWRAGFFINVPIGIAMIVLAPRFIPETKPSTGRFDVAGAVYATLGMAALVFGIVNSAEAGWGSPTTFLTLTLGAVLLALLIRNESRAEQPIMPLRLFRSRERSGAYAARMLYLGAMIGFFYFTTQLLQGAMGFSAFQAGVAFFPMTVVNFAVALLIPRLTPRFGNAPLLAAGVALTLVGMTWLSFVHSGSTYLSGVALPMIVIGAGQGLAFAPLTAAGIAGVKADDAGAASGLVNTAHQLGSALGLGILVAISAGAGSAAESPKEALTEHVSTALTAGAGLLAGCLVIVLVFIVPSAGKRRQVDSHPKIVQP</sequence>
<dbReference type="GO" id="GO:0005886">
    <property type="term" value="C:plasma membrane"/>
    <property type="evidence" value="ECO:0007669"/>
    <property type="project" value="UniProtKB-SubCell"/>
</dbReference>
<accession>A0A652YQU8</accession>
<name>A0A652YQU8_NOCGL</name>
<dbReference type="Gene3D" id="1.20.1250.20">
    <property type="entry name" value="MFS general substrate transporter like domains"/>
    <property type="match status" value="1"/>
</dbReference>
<feature type="domain" description="Major facilitator superfamily (MFS) profile" evidence="7">
    <location>
        <begin position="17"/>
        <end position="469"/>
    </location>
</feature>
<dbReference type="AlphaFoldDB" id="A0A652YQU8"/>
<dbReference type="InterPro" id="IPR020846">
    <property type="entry name" value="MFS_dom"/>
</dbReference>
<dbReference type="InterPro" id="IPR036259">
    <property type="entry name" value="MFS_trans_sf"/>
</dbReference>
<gene>
    <name evidence="8" type="ORF">FNL38_103271</name>
</gene>
<dbReference type="CDD" id="cd17321">
    <property type="entry name" value="MFS_MMR_MDR_like"/>
    <property type="match status" value="1"/>
</dbReference>
<keyword evidence="3" id="KW-1003">Cell membrane</keyword>
<organism evidence="8">
    <name type="scientific">Nocardia globerula</name>
    <dbReference type="NCBI Taxonomy" id="1818"/>
    <lineage>
        <taxon>Bacteria</taxon>
        <taxon>Bacillati</taxon>
        <taxon>Actinomycetota</taxon>
        <taxon>Actinomycetes</taxon>
        <taxon>Mycobacteriales</taxon>
        <taxon>Nocardiaceae</taxon>
        <taxon>Nocardia</taxon>
    </lineage>
</organism>
<keyword evidence="2" id="KW-0813">Transport</keyword>
<evidence type="ECO:0000256" key="4">
    <source>
        <dbReference type="ARBA" id="ARBA00022692"/>
    </source>
</evidence>
<evidence type="ECO:0000256" key="2">
    <source>
        <dbReference type="ARBA" id="ARBA00022448"/>
    </source>
</evidence>
<evidence type="ECO:0000256" key="1">
    <source>
        <dbReference type="ARBA" id="ARBA00004651"/>
    </source>
</evidence>
<evidence type="ECO:0000259" key="7">
    <source>
        <dbReference type="PROSITE" id="PS50850"/>
    </source>
</evidence>
<dbReference type="Pfam" id="PF07690">
    <property type="entry name" value="MFS_1"/>
    <property type="match status" value="1"/>
</dbReference>
<protein>
    <submittedName>
        <fullName evidence="8">EmrB/QacA subfamily drug resistance transporter</fullName>
    </submittedName>
</protein>
<keyword evidence="6" id="KW-0472">Membrane</keyword>
<dbReference type="EMBL" id="VNIQ01000003">
    <property type="protein sequence ID" value="TYQ04920.1"/>
    <property type="molecule type" value="Genomic_DNA"/>
</dbReference>
<dbReference type="PANTHER" id="PTHR42718:SF46">
    <property type="entry name" value="BLR6921 PROTEIN"/>
    <property type="match status" value="1"/>
</dbReference>
<comment type="caution">
    <text evidence="8">The sequence shown here is derived from an EMBL/GenBank/DDBJ whole genome shotgun (WGS) entry which is preliminary data.</text>
</comment>
<proteinExistence type="predicted"/>
<keyword evidence="4" id="KW-0812">Transmembrane</keyword>
<evidence type="ECO:0000256" key="3">
    <source>
        <dbReference type="ARBA" id="ARBA00022475"/>
    </source>
</evidence>
<evidence type="ECO:0000313" key="8">
    <source>
        <dbReference type="EMBL" id="TYQ04920.1"/>
    </source>
</evidence>
<dbReference type="PANTHER" id="PTHR42718">
    <property type="entry name" value="MAJOR FACILITATOR SUPERFAMILY MULTIDRUG TRANSPORTER MFSC"/>
    <property type="match status" value="1"/>
</dbReference>
<dbReference type="InterPro" id="IPR011701">
    <property type="entry name" value="MFS"/>
</dbReference>
<dbReference type="SUPFAM" id="SSF103473">
    <property type="entry name" value="MFS general substrate transporter"/>
    <property type="match status" value="1"/>
</dbReference>
<evidence type="ECO:0000256" key="6">
    <source>
        <dbReference type="ARBA" id="ARBA00023136"/>
    </source>
</evidence>
<reference evidence="8" key="1">
    <citation type="submission" date="2019-07" db="EMBL/GenBank/DDBJ databases">
        <title>Genomic Encyclopedia of Type Strains, Phase IV (KMG-IV): sequencing the most valuable type-strain genomes for metagenomic binning, comparative biology and taxonomic classification.</title>
        <authorList>
            <person name="Goeker M."/>
        </authorList>
    </citation>
    <scope>NUCLEOTIDE SEQUENCE</scope>
    <source>
        <strain evidence="8">DSM 44596</strain>
    </source>
</reference>
<evidence type="ECO:0000256" key="5">
    <source>
        <dbReference type="ARBA" id="ARBA00022989"/>
    </source>
</evidence>
<keyword evidence="5" id="KW-1133">Transmembrane helix</keyword>
<comment type="subcellular location">
    <subcellularLocation>
        <location evidence="1">Cell membrane</location>
        <topology evidence="1">Multi-pass membrane protein</topology>
    </subcellularLocation>
</comment>